<dbReference type="SUPFAM" id="SSF53335">
    <property type="entry name" value="S-adenosyl-L-methionine-dependent methyltransferases"/>
    <property type="match status" value="1"/>
</dbReference>
<organism evidence="4 5">
    <name type="scientific">Reticulomyxa filosa</name>
    <dbReference type="NCBI Taxonomy" id="46433"/>
    <lineage>
        <taxon>Eukaryota</taxon>
        <taxon>Sar</taxon>
        <taxon>Rhizaria</taxon>
        <taxon>Retaria</taxon>
        <taxon>Foraminifera</taxon>
        <taxon>Monothalamids</taxon>
        <taxon>Reticulomyxidae</taxon>
        <taxon>Reticulomyxa</taxon>
    </lineage>
</organism>
<dbReference type="GO" id="GO:0032259">
    <property type="term" value="P:methylation"/>
    <property type="evidence" value="ECO:0007669"/>
    <property type="project" value="UniProtKB-KW"/>
</dbReference>
<dbReference type="Pfam" id="PF13847">
    <property type="entry name" value="Methyltransf_31"/>
    <property type="match status" value="1"/>
</dbReference>
<keyword evidence="1" id="KW-0489">Methyltransferase</keyword>
<reference evidence="4 5" key="1">
    <citation type="journal article" date="2013" name="Curr. Biol.">
        <title>The Genome of the Foraminiferan Reticulomyxa filosa.</title>
        <authorList>
            <person name="Glockner G."/>
            <person name="Hulsmann N."/>
            <person name="Schleicher M."/>
            <person name="Noegel A.A."/>
            <person name="Eichinger L."/>
            <person name="Gallinger C."/>
            <person name="Pawlowski J."/>
            <person name="Sierra R."/>
            <person name="Euteneuer U."/>
            <person name="Pillet L."/>
            <person name="Moustafa A."/>
            <person name="Platzer M."/>
            <person name="Groth M."/>
            <person name="Szafranski K."/>
            <person name="Schliwa M."/>
        </authorList>
    </citation>
    <scope>NUCLEOTIDE SEQUENCE [LARGE SCALE GENOMIC DNA]</scope>
</reference>
<keyword evidence="5" id="KW-1185">Reference proteome</keyword>
<evidence type="ECO:0000313" key="4">
    <source>
        <dbReference type="EMBL" id="ETO36131.1"/>
    </source>
</evidence>
<dbReference type="PANTHER" id="PTHR44942">
    <property type="entry name" value="METHYLTRANSF_11 DOMAIN-CONTAINING PROTEIN"/>
    <property type="match status" value="1"/>
</dbReference>
<keyword evidence="2" id="KW-0808">Transferase</keyword>
<comment type="caution">
    <text evidence="4">The sequence shown here is derived from an EMBL/GenBank/DDBJ whole genome shotgun (WGS) entry which is preliminary data.</text>
</comment>
<dbReference type="GO" id="GO:0008168">
    <property type="term" value="F:methyltransferase activity"/>
    <property type="evidence" value="ECO:0007669"/>
    <property type="project" value="UniProtKB-KW"/>
</dbReference>
<dbReference type="InterPro" id="IPR025714">
    <property type="entry name" value="Methyltranfer_dom"/>
</dbReference>
<dbReference type="Gene3D" id="3.40.50.150">
    <property type="entry name" value="Vaccinia Virus protein VP39"/>
    <property type="match status" value="1"/>
</dbReference>
<evidence type="ECO:0000313" key="5">
    <source>
        <dbReference type="Proteomes" id="UP000023152"/>
    </source>
</evidence>
<dbReference type="OrthoDB" id="10027013at2759"/>
<evidence type="ECO:0000256" key="2">
    <source>
        <dbReference type="ARBA" id="ARBA00022679"/>
    </source>
</evidence>
<sequence length="228" mass="26278">MTEGCYSHSIADGTVDFGKRSDDYVKYRPGFPENWFERLDKILFGRTTTEEENSKEQEKEKRKHLVILDLGSGPGVITLELGRRKGYENCEIMGVDISSNQIAAARKRVKEMENEKLLSCKKIEFKVGSAEDIPMENASVDVIICGQCWPFFDTTKAWPSIHRVLKESGLLIIAQYCYLPRMSYIAHITEQLVYKYNPSWIHGGFNGIYPSQIDQVFYFFIVDNLIFF</sequence>
<dbReference type="InterPro" id="IPR029063">
    <property type="entry name" value="SAM-dependent_MTases_sf"/>
</dbReference>
<dbReference type="InterPro" id="IPR051052">
    <property type="entry name" value="Diverse_substrate_MTase"/>
</dbReference>
<dbReference type="Proteomes" id="UP000023152">
    <property type="component" value="Unassembled WGS sequence"/>
</dbReference>
<dbReference type="PANTHER" id="PTHR44942:SF4">
    <property type="entry name" value="METHYLTRANSFERASE TYPE 11 DOMAIN-CONTAINING PROTEIN"/>
    <property type="match status" value="1"/>
</dbReference>
<dbReference type="EMBL" id="ASPP01000975">
    <property type="protein sequence ID" value="ETO36131.1"/>
    <property type="molecule type" value="Genomic_DNA"/>
</dbReference>
<accession>X6PD31</accession>
<protein>
    <recommendedName>
        <fullName evidence="3">Methyltransferase domain-containing protein</fullName>
    </recommendedName>
</protein>
<dbReference type="OMA" id="VAGQCWH"/>
<feature type="domain" description="Methyltransferase" evidence="3">
    <location>
        <begin position="62"/>
        <end position="191"/>
    </location>
</feature>
<evidence type="ECO:0000256" key="1">
    <source>
        <dbReference type="ARBA" id="ARBA00022603"/>
    </source>
</evidence>
<name>X6PD31_RETFI</name>
<evidence type="ECO:0000259" key="3">
    <source>
        <dbReference type="Pfam" id="PF13847"/>
    </source>
</evidence>
<dbReference type="CDD" id="cd02440">
    <property type="entry name" value="AdoMet_MTases"/>
    <property type="match status" value="1"/>
</dbReference>
<gene>
    <name evidence="4" type="ORF">RFI_00931</name>
</gene>
<dbReference type="AlphaFoldDB" id="X6PD31"/>
<proteinExistence type="predicted"/>